<evidence type="ECO:0000256" key="1">
    <source>
        <dbReference type="ARBA" id="ARBA00001947"/>
    </source>
</evidence>
<feature type="region of interest" description="Disordered" evidence="6">
    <location>
        <begin position="65"/>
        <end position="86"/>
    </location>
</feature>
<dbReference type="EC" id="1.8.4.12" evidence="2"/>
<protein>
    <recommendedName>
        <fullName evidence="2">peptide-methionine (R)-S-oxide reductase</fullName>
        <ecNumber evidence="2">1.8.4.12</ecNumber>
    </recommendedName>
</protein>
<dbReference type="InterPro" id="IPR052150">
    <property type="entry name" value="MsrB_Met_sulfoxide_reductase"/>
</dbReference>
<evidence type="ECO:0000256" key="6">
    <source>
        <dbReference type="SAM" id="MobiDB-lite"/>
    </source>
</evidence>
<dbReference type="Proteomes" id="UP000694548">
    <property type="component" value="Chromosome sgr03"/>
</dbReference>
<evidence type="ECO:0000256" key="5">
    <source>
        <dbReference type="ARBA" id="ARBA00048488"/>
    </source>
</evidence>
<dbReference type="PANTHER" id="PTHR46755:SF5">
    <property type="entry name" value="METHIONINE-R-SULFOXIDE REDUCTASE B1"/>
    <property type="match status" value="1"/>
</dbReference>
<accession>A0A8C6VS49</accession>
<dbReference type="Ensembl" id="ENSNFUT00015039241.1">
    <property type="protein sequence ID" value="ENSNFUP00015037586.1"/>
    <property type="gene ID" value="ENSNFUG00015018161.1"/>
</dbReference>
<comment type="catalytic activity">
    <reaction evidence="5">
        <text>L-methionyl-[protein] + [thioredoxin]-disulfide + H2O = L-methionyl-(R)-S-oxide-[protein] + [thioredoxin]-dithiol</text>
        <dbReference type="Rhea" id="RHEA:24164"/>
        <dbReference type="Rhea" id="RHEA-COMP:10698"/>
        <dbReference type="Rhea" id="RHEA-COMP:10700"/>
        <dbReference type="Rhea" id="RHEA-COMP:12313"/>
        <dbReference type="Rhea" id="RHEA-COMP:12314"/>
        <dbReference type="ChEBI" id="CHEBI:15377"/>
        <dbReference type="ChEBI" id="CHEBI:16044"/>
        <dbReference type="ChEBI" id="CHEBI:29950"/>
        <dbReference type="ChEBI" id="CHEBI:45764"/>
        <dbReference type="ChEBI" id="CHEBI:50058"/>
        <dbReference type="EC" id="1.8.4.12"/>
    </reaction>
</comment>
<dbReference type="GO" id="GO:0030091">
    <property type="term" value="P:protein repair"/>
    <property type="evidence" value="ECO:0007669"/>
    <property type="project" value="TreeGrafter"/>
</dbReference>
<evidence type="ECO:0000313" key="7">
    <source>
        <dbReference type="Ensembl" id="ENSNFUP00015037586.1"/>
    </source>
</evidence>
<keyword evidence="4" id="KW-0862">Zinc</keyword>
<evidence type="ECO:0000256" key="4">
    <source>
        <dbReference type="ARBA" id="ARBA00022833"/>
    </source>
</evidence>
<dbReference type="AlphaFoldDB" id="A0A8C6VS49"/>
<dbReference type="PANTHER" id="PTHR46755">
    <property type="entry name" value="METHIONINE-R-SULFOXIDE REDUCTASE B1"/>
    <property type="match status" value="1"/>
</dbReference>
<reference evidence="7" key="1">
    <citation type="submission" date="2014-08" db="EMBL/GenBank/DDBJ databases">
        <authorList>
            <person name="Senf B."/>
            <person name="Petzold A."/>
            <person name="Downie B.R."/>
            <person name="Koch P."/>
            <person name="Platzer M."/>
        </authorList>
    </citation>
    <scope>NUCLEOTIDE SEQUENCE [LARGE SCALE GENOMIC DNA]</scope>
    <source>
        <strain evidence="7">GRZ</strain>
    </source>
</reference>
<comment type="cofactor">
    <cofactor evidence="1">
        <name>Zn(2+)</name>
        <dbReference type="ChEBI" id="CHEBI:29105"/>
    </cofactor>
</comment>
<dbReference type="GO" id="GO:0033743">
    <property type="term" value="F:peptide-methionine (R)-S-oxide reductase activity"/>
    <property type="evidence" value="ECO:0007669"/>
    <property type="project" value="UniProtKB-EC"/>
</dbReference>
<keyword evidence="3" id="KW-0479">Metal-binding</keyword>
<evidence type="ECO:0000313" key="8">
    <source>
        <dbReference type="Proteomes" id="UP000694548"/>
    </source>
</evidence>
<dbReference type="GO" id="GO:0046872">
    <property type="term" value="F:metal ion binding"/>
    <property type="evidence" value="ECO:0007669"/>
    <property type="project" value="UniProtKB-KW"/>
</dbReference>
<keyword evidence="8" id="KW-1185">Reference proteome</keyword>
<organism evidence="7 8">
    <name type="scientific">Nothobranchius furzeri</name>
    <name type="common">Turquoise killifish</name>
    <dbReference type="NCBI Taxonomy" id="105023"/>
    <lineage>
        <taxon>Eukaryota</taxon>
        <taxon>Metazoa</taxon>
        <taxon>Chordata</taxon>
        <taxon>Craniata</taxon>
        <taxon>Vertebrata</taxon>
        <taxon>Euteleostomi</taxon>
        <taxon>Actinopterygii</taxon>
        <taxon>Neopterygii</taxon>
        <taxon>Teleostei</taxon>
        <taxon>Neoteleostei</taxon>
        <taxon>Acanthomorphata</taxon>
        <taxon>Ovalentaria</taxon>
        <taxon>Atherinomorphae</taxon>
        <taxon>Cyprinodontiformes</taxon>
        <taxon>Nothobranchiidae</taxon>
        <taxon>Nothobranchius</taxon>
    </lineage>
</organism>
<evidence type="ECO:0000256" key="3">
    <source>
        <dbReference type="ARBA" id="ARBA00022723"/>
    </source>
</evidence>
<reference evidence="7" key="2">
    <citation type="submission" date="2025-08" db="UniProtKB">
        <authorList>
            <consortium name="Ensembl"/>
        </authorList>
    </citation>
    <scope>IDENTIFICATION</scope>
</reference>
<name>A0A8C6VS49_NOTFU</name>
<sequence length="126" mass="14323">MKKHNINIPTKPYTTVRNSLVHPKDKIPAGLKCGVVYEIPCKLCNKTCIGETGRQLNTRTIEHRKEYEKETSRRHTRAAKQETVHKDSVIKHPEAWGPLKVCCRKCGNELGHEFLGDGPRDGQSCF</sequence>
<dbReference type="GO" id="GO:0005634">
    <property type="term" value="C:nucleus"/>
    <property type="evidence" value="ECO:0007669"/>
    <property type="project" value="TreeGrafter"/>
</dbReference>
<proteinExistence type="predicted"/>
<reference evidence="7" key="3">
    <citation type="submission" date="2025-09" db="UniProtKB">
        <authorList>
            <consortium name="Ensembl"/>
        </authorList>
    </citation>
    <scope>IDENTIFICATION</scope>
</reference>
<evidence type="ECO:0000256" key="2">
    <source>
        <dbReference type="ARBA" id="ARBA00012499"/>
    </source>
</evidence>